<name>A0A0U4W330_9PSED</name>
<reference evidence="1 2" key="1">
    <citation type="submission" date="2016-01" db="EMBL/GenBank/DDBJ databases">
        <title>Annotation of Pseudomonas oryzihabitans USDA-ARS-USMARC-56511.</title>
        <authorList>
            <person name="Harhay G.P."/>
            <person name="Harhay D.M."/>
            <person name="Smith T.P.L."/>
            <person name="Bono J.L."/>
            <person name="Heaton M.P."/>
            <person name="Clawson M.L."/>
            <person name="Chitko-Mckown C.G."/>
            <person name="Capik S.F."/>
            <person name="DeDonder K.D."/>
            <person name="Apley M.D."/>
            <person name="Lubbers B.V."/>
            <person name="White B.J."/>
            <person name="Larson R.L."/>
        </authorList>
    </citation>
    <scope>NUCLEOTIDE SEQUENCE [LARGE SCALE GENOMIC DNA]</scope>
    <source>
        <strain evidence="1 2">USDA-ARS-USMARC-56511</strain>
    </source>
</reference>
<organism evidence="1 2">
    <name type="scientific">Pseudomonas oryzihabitans</name>
    <dbReference type="NCBI Taxonomy" id="47885"/>
    <lineage>
        <taxon>Bacteria</taxon>
        <taxon>Pseudomonadati</taxon>
        <taxon>Pseudomonadota</taxon>
        <taxon>Gammaproteobacteria</taxon>
        <taxon>Pseudomonadales</taxon>
        <taxon>Pseudomonadaceae</taxon>
        <taxon>Pseudomonas</taxon>
    </lineage>
</organism>
<dbReference type="InterPro" id="IPR036034">
    <property type="entry name" value="PDZ_sf"/>
</dbReference>
<dbReference type="Proteomes" id="UP000064137">
    <property type="component" value="Chromosome"/>
</dbReference>
<dbReference type="RefSeq" id="WP_059315903.1">
    <property type="nucleotide sequence ID" value="NZ_CP013987.1"/>
</dbReference>
<gene>
    <name evidence="1" type="ORF">APT59_16810</name>
</gene>
<evidence type="ECO:0000313" key="1">
    <source>
        <dbReference type="EMBL" id="ALZ85784.1"/>
    </source>
</evidence>
<sequence>MARLLIHPLALRLLTLLWLGIAAWLAARVVCDLRLLWLPTPAPSVQSEPSSATDLLASHWRTASQAAPSTLPIQWVGAIKAVPIDGSVVVLRHGDRQRSLVLGDSLAPGLVLTAIDAQGLVFSRAGREERLPWPAPRELVGLAASGTAKPTTVKAPPTLVAEEGDLASLLRRIRATPVREHGELTGYRLQPGAEPAFFSGLGLEPGDVLRRVDAVPVADTRALLQRLPHWRATGALTLELERQGHALALPVRLSL</sequence>
<dbReference type="KEGG" id="por:APT59_16810"/>
<dbReference type="OrthoDB" id="7014409at2"/>
<evidence type="ECO:0000313" key="2">
    <source>
        <dbReference type="Proteomes" id="UP000064137"/>
    </source>
</evidence>
<accession>A0A0U4W330</accession>
<protein>
    <recommendedName>
        <fullName evidence="3">Type II secretion system protein GspC N-terminal domain-containing protein</fullName>
    </recommendedName>
</protein>
<dbReference type="SUPFAM" id="SSF50156">
    <property type="entry name" value="PDZ domain-like"/>
    <property type="match status" value="1"/>
</dbReference>
<dbReference type="EMBL" id="CP013987">
    <property type="protein sequence ID" value="ALZ85784.1"/>
    <property type="molecule type" value="Genomic_DNA"/>
</dbReference>
<evidence type="ECO:0008006" key="3">
    <source>
        <dbReference type="Google" id="ProtNLM"/>
    </source>
</evidence>
<dbReference type="AlphaFoldDB" id="A0A0U4W330"/>
<proteinExistence type="predicted"/>
<dbReference type="Gene3D" id="2.30.42.10">
    <property type="match status" value="1"/>
</dbReference>